<organism evidence="1 2">
    <name type="scientific">Dendronalium phyllosphericum CENA369</name>
    <dbReference type="NCBI Taxonomy" id="1725256"/>
    <lineage>
        <taxon>Bacteria</taxon>
        <taxon>Bacillati</taxon>
        <taxon>Cyanobacteriota</taxon>
        <taxon>Cyanophyceae</taxon>
        <taxon>Nostocales</taxon>
        <taxon>Nostocaceae</taxon>
        <taxon>Dendronalium</taxon>
        <taxon>Dendronalium phyllosphericum</taxon>
    </lineage>
</organism>
<dbReference type="AlphaFoldDB" id="A0A8J7ID48"/>
<dbReference type="RefSeq" id="WP_214435381.1">
    <property type="nucleotide sequence ID" value="NZ_CAWPUQ010000163.1"/>
</dbReference>
<name>A0A8J7ID48_9NOST</name>
<evidence type="ECO:0000313" key="1">
    <source>
        <dbReference type="EMBL" id="MBH8576651.1"/>
    </source>
</evidence>
<comment type="caution">
    <text evidence="1">The sequence shown here is derived from an EMBL/GenBank/DDBJ whole genome shotgun (WGS) entry which is preliminary data.</text>
</comment>
<reference evidence="1 2" key="1">
    <citation type="journal article" date="2021" name="Int. J. Syst. Evol. Microbiol.">
        <title>Amazonocrinis nigriterrae gen. nov., sp. nov., Atlanticothrix silvestris gen. nov., sp. nov. and Dendronalium phyllosphericum gen. nov., sp. nov., nostocacean cyanobacteria from Brazilian environments.</title>
        <authorList>
            <person name="Alvarenga D.O."/>
            <person name="Andreote A.P.D."/>
            <person name="Branco L.H.Z."/>
            <person name="Delbaje E."/>
            <person name="Cruz R.B."/>
            <person name="Varani A.M."/>
            <person name="Fiore M.F."/>
        </authorList>
    </citation>
    <scope>NUCLEOTIDE SEQUENCE [LARGE SCALE GENOMIC DNA]</scope>
    <source>
        <strain evidence="1 2">CENA369</strain>
    </source>
</reference>
<protein>
    <submittedName>
        <fullName evidence="1">Uncharacterized protein</fullName>
    </submittedName>
</protein>
<evidence type="ECO:0000313" key="2">
    <source>
        <dbReference type="Proteomes" id="UP000662314"/>
    </source>
</evidence>
<keyword evidence="2" id="KW-1185">Reference proteome</keyword>
<accession>A0A8J7ID48</accession>
<proteinExistence type="predicted"/>
<dbReference type="EMBL" id="JAECZA010000235">
    <property type="protein sequence ID" value="MBH8576651.1"/>
    <property type="molecule type" value="Genomic_DNA"/>
</dbReference>
<sequence length="76" mass="8814">MSLKVEPQHPASETQLVVLLEYGRERRVESSIIWQCKLYLAFRWRSPADSNDAPKNLKVRKLAETFLPIVVTAEPY</sequence>
<gene>
    <name evidence="1" type="ORF">I8752_27410</name>
</gene>
<dbReference type="Proteomes" id="UP000662314">
    <property type="component" value="Unassembled WGS sequence"/>
</dbReference>